<proteinExistence type="inferred from homology"/>
<dbReference type="OrthoDB" id="1893065at2759"/>
<dbReference type="Pfam" id="PF03195">
    <property type="entry name" value="LOB"/>
    <property type="match status" value="1"/>
</dbReference>
<gene>
    <name evidence="4" type="ORF">HU200_027195</name>
</gene>
<dbReference type="PANTHER" id="PTHR31301:SF191">
    <property type="entry name" value="LOB DOMAIN-CONTAINING PROTEIN"/>
    <property type="match status" value="1"/>
</dbReference>
<reference evidence="4" key="1">
    <citation type="submission" date="2020-07" db="EMBL/GenBank/DDBJ databases">
        <title>Genome sequence and genetic diversity analysis of an under-domesticated orphan crop, white fonio (Digitaria exilis).</title>
        <authorList>
            <person name="Bennetzen J.L."/>
            <person name="Chen S."/>
            <person name="Ma X."/>
            <person name="Wang X."/>
            <person name="Yssel A.E.J."/>
            <person name="Chaluvadi S.R."/>
            <person name="Johnson M."/>
            <person name="Gangashetty P."/>
            <person name="Hamidou F."/>
            <person name="Sanogo M.D."/>
            <person name="Zwaenepoel A."/>
            <person name="Wallace J."/>
            <person name="Van De Peer Y."/>
            <person name="Van Deynze A."/>
        </authorList>
    </citation>
    <scope>NUCLEOTIDE SEQUENCE</scope>
    <source>
        <tissue evidence="4">Leaves</tissue>
    </source>
</reference>
<dbReference type="AlphaFoldDB" id="A0A835EV27"/>
<evidence type="ECO:0000313" key="4">
    <source>
        <dbReference type="EMBL" id="KAF8715537.1"/>
    </source>
</evidence>
<feature type="region of interest" description="Disordered" evidence="2">
    <location>
        <begin position="1"/>
        <end position="71"/>
    </location>
</feature>
<feature type="compositionally biased region" description="Low complexity" evidence="2">
    <location>
        <begin position="19"/>
        <end position="50"/>
    </location>
</feature>
<comment type="caution">
    <text evidence="4">The sequence shown here is derived from an EMBL/GenBank/DDBJ whole genome shotgun (WGS) entry which is preliminary data.</text>
</comment>
<comment type="similarity">
    <text evidence="1">Belongs to the LOB domain-containing protein family.</text>
</comment>
<sequence>MSAPPAPPHGAPTWPPPSGGAISISSEPNSPSSGGSTSSPALCSSSIVSWSPPPPPPQPTARAAPSGGSTPATPLTPGCAACKHKRQKCPPGCVLLPYFPAGEPDKFRNVLRVFGVKNLLRTLREVPRPRWDACVRTLVYESRTRLADPVRGLAGAIEDLEGSLMDTAVELVVLRRRLDSYRQAKRQQALILNGIQPPNPILHGHGGGGAAASPHQGVTNPDLLGVAWQRPGRMTRDDVVPPEGPCYGDVWPPTAMAGLTATPPQLIGMQPQFSATQAQVFSAMPRQVYATTQPQFLATQPQQFSAAQAQLPQLPAMQQQLVMRRRQPTRGESTAMVRDDGFVGNNPWANDDERSAPDDL</sequence>
<feature type="compositionally biased region" description="Basic and acidic residues" evidence="2">
    <location>
        <begin position="351"/>
        <end position="360"/>
    </location>
</feature>
<dbReference type="Proteomes" id="UP000636709">
    <property type="component" value="Unassembled WGS sequence"/>
</dbReference>
<organism evidence="4 5">
    <name type="scientific">Digitaria exilis</name>
    <dbReference type="NCBI Taxonomy" id="1010633"/>
    <lineage>
        <taxon>Eukaryota</taxon>
        <taxon>Viridiplantae</taxon>
        <taxon>Streptophyta</taxon>
        <taxon>Embryophyta</taxon>
        <taxon>Tracheophyta</taxon>
        <taxon>Spermatophyta</taxon>
        <taxon>Magnoliopsida</taxon>
        <taxon>Liliopsida</taxon>
        <taxon>Poales</taxon>
        <taxon>Poaceae</taxon>
        <taxon>PACMAD clade</taxon>
        <taxon>Panicoideae</taxon>
        <taxon>Panicodae</taxon>
        <taxon>Paniceae</taxon>
        <taxon>Anthephorinae</taxon>
        <taxon>Digitaria</taxon>
    </lineage>
</organism>
<evidence type="ECO:0000259" key="3">
    <source>
        <dbReference type="PROSITE" id="PS50891"/>
    </source>
</evidence>
<dbReference type="InterPro" id="IPR004883">
    <property type="entry name" value="LOB"/>
</dbReference>
<feature type="region of interest" description="Disordered" evidence="2">
    <location>
        <begin position="326"/>
        <end position="360"/>
    </location>
</feature>
<evidence type="ECO:0000256" key="1">
    <source>
        <dbReference type="ARBA" id="ARBA00005474"/>
    </source>
</evidence>
<keyword evidence="5" id="KW-1185">Reference proteome</keyword>
<evidence type="ECO:0000256" key="2">
    <source>
        <dbReference type="SAM" id="MobiDB-lite"/>
    </source>
</evidence>
<evidence type="ECO:0000313" key="5">
    <source>
        <dbReference type="Proteomes" id="UP000636709"/>
    </source>
</evidence>
<dbReference type="PANTHER" id="PTHR31301">
    <property type="entry name" value="LOB DOMAIN-CONTAINING PROTEIN 4-RELATED"/>
    <property type="match status" value="1"/>
</dbReference>
<name>A0A835EV27_9POAL</name>
<dbReference type="PROSITE" id="PS50891">
    <property type="entry name" value="LOB"/>
    <property type="match status" value="1"/>
</dbReference>
<feature type="domain" description="LOB" evidence="3">
    <location>
        <begin position="77"/>
        <end position="178"/>
    </location>
</feature>
<feature type="compositionally biased region" description="Pro residues" evidence="2">
    <location>
        <begin position="1"/>
        <end position="18"/>
    </location>
</feature>
<protein>
    <recommendedName>
        <fullName evidence="3">LOB domain-containing protein</fullName>
    </recommendedName>
</protein>
<accession>A0A835EV27</accession>
<dbReference type="EMBL" id="JACEFO010001732">
    <property type="protein sequence ID" value="KAF8715537.1"/>
    <property type="molecule type" value="Genomic_DNA"/>
</dbReference>